<accession>A0ABS3XJX8</accession>
<evidence type="ECO:0000313" key="2">
    <source>
        <dbReference type="Proteomes" id="UP001519064"/>
    </source>
</evidence>
<proteinExistence type="predicted"/>
<keyword evidence="2" id="KW-1185">Reference proteome</keyword>
<name>A0ABS3XJX8_9ACTN</name>
<evidence type="ECO:0008006" key="3">
    <source>
        <dbReference type="Google" id="ProtNLM"/>
    </source>
</evidence>
<protein>
    <recommendedName>
        <fullName evidence="3">Lantibiotic</fullName>
    </recommendedName>
</protein>
<dbReference type="EMBL" id="JADKMA010000211">
    <property type="protein sequence ID" value="MBO8195708.1"/>
    <property type="molecule type" value="Genomic_DNA"/>
</dbReference>
<dbReference type="Proteomes" id="UP001519064">
    <property type="component" value="Unassembled WGS sequence"/>
</dbReference>
<sequence length="53" mass="5405">MNDEMAADEFALDLRVNYSAASAGSAGLITETPNCGAGTSRTDCETGTCKCAI</sequence>
<evidence type="ECO:0000313" key="1">
    <source>
        <dbReference type="EMBL" id="MBO8195708.1"/>
    </source>
</evidence>
<comment type="caution">
    <text evidence="1">The sequence shown here is derived from an EMBL/GenBank/DDBJ whole genome shotgun (WGS) entry which is preliminary data.</text>
</comment>
<gene>
    <name evidence="1" type="ORF">ITI46_29260</name>
</gene>
<dbReference type="RefSeq" id="WP_209242933.1">
    <property type="nucleotide sequence ID" value="NZ_JADKMA010000211.1"/>
</dbReference>
<organism evidence="1 2">
    <name type="scientific">Streptomyces oryzae</name>
    <dbReference type="NCBI Taxonomy" id="1434886"/>
    <lineage>
        <taxon>Bacteria</taxon>
        <taxon>Bacillati</taxon>
        <taxon>Actinomycetota</taxon>
        <taxon>Actinomycetes</taxon>
        <taxon>Kitasatosporales</taxon>
        <taxon>Streptomycetaceae</taxon>
        <taxon>Streptomyces</taxon>
    </lineage>
</organism>
<reference evidence="1 2" key="1">
    <citation type="submission" date="2020-11" db="EMBL/GenBank/DDBJ databases">
        <title>Streptomyces spirodelae sp. nov., isolated from duckweed.</title>
        <authorList>
            <person name="Saimee Y."/>
            <person name="Duangmal K."/>
        </authorList>
    </citation>
    <scope>NUCLEOTIDE SEQUENCE [LARGE SCALE GENOMIC DNA]</scope>
    <source>
        <strain evidence="1 2">S16-07</strain>
    </source>
</reference>